<dbReference type="EMBL" id="JADYXP020000004">
    <property type="protein sequence ID" value="KAL0126867.1"/>
    <property type="molecule type" value="Genomic_DNA"/>
</dbReference>
<dbReference type="InterPro" id="IPR051173">
    <property type="entry name" value="Ca_channel_alpha-2/delta"/>
</dbReference>
<name>A0AAW2GK54_9HYME</name>
<gene>
    <name evidence="1" type="ORF">PUN28_005311</name>
</gene>
<evidence type="ECO:0000313" key="1">
    <source>
        <dbReference type="EMBL" id="KAL0126867.1"/>
    </source>
</evidence>
<dbReference type="Proteomes" id="UP001430953">
    <property type="component" value="Unassembled WGS sequence"/>
</dbReference>
<protein>
    <submittedName>
        <fullName evidence="1">Uncharacterized protein</fullName>
    </submittedName>
</protein>
<dbReference type="AlphaFoldDB" id="A0AAW2GK54"/>
<comment type="caution">
    <text evidence="1">The sequence shown here is derived from an EMBL/GenBank/DDBJ whole genome shotgun (WGS) entry which is preliminary data.</text>
</comment>
<dbReference type="PANTHER" id="PTHR10166">
    <property type="entry name" value="VOLTAGE-DEPENDENT CALCIUM CHANNEL SUBUNIT ALPHA-2/DELTA-RELATED"/>
    <property type="match status" value="1"/>
</dbReference>
<sequence>MYLVYYRFKVKTANLLGIVGTDVPVEEIQKLVPPYKLGVNGYSFIVDNNGRVLYHPDLRLLYDETLKPSYISVDLSEVELAEYDGPSAPPNNSLLLDLRRDMIDQKEGETDFTIKIHYDDMKRVTIRRHNYFYKPIEGTPFSLGLALPEGYGMFELRAEQEIKFAIVNGKFIIIPHINLKQWKKFIFKKKKICMNLLCFIAVTEYFKGGNWKVHPDWVYCEYNSASDKYFSSPEERVMHFLARTRRPGWKWMSLRPRSPSSHHKQASKPDRDSYYCKYTDHINLTS</sequence>
<reference evidence="1 2" key="1">
    <citation type="submission" date="2023-03" db="EMBL/GenBank/DDBJ databases">
        <title>High recombination rates correlate with genetic variation in Cardiocondyla obscurior ants.</title>
        <authorList>
            <person name="Errbii M."/>
        </authorList>
    </citation>
    <scope>NUCLEOTIDE SEQUENCE [LARGE SCALE GENOMIC DNA]</scope>
    <source>
        <strain evidence="1">Alpha-2009</strain>
        <tissue evidence="1">Whole body</tissue>
    </source>
</reference>
<accession>A0AAW2GK54</accession>
<dbReference type="GO" id="GO:0005891">
    <property type="term" value="C:voltage-gated calcium channel complex"/>
    <property type="evidence" value="ECO:0007669"/>
    <property type="project" value="TreeGrafter"/>
</dbReference>
<dbReference type="PANTHER" id="PTHR10166:SF37">
    <property type="entry name" value="STOLID, ISOFORM H"/>
    <property type="match status" value="1"/>
</dbReference>
<dbReference type="GO" id="GO:0005245">
    <property type="term" value="F:voltage-gated calcium channel activity"/>
    <property type="evidence" value="ECO:0007669"/>
    <property type="project" value="TreeGrafter"/>
</dbReference>
<proteinExistence type="predicted"/>
<evidence type="ECO:0000313" key="2">
    <source>
        <dbReference type="Proteomes" id="UP001430953"/>
    </source>
</evidence>
<dbReference type="FunFam" id="3.30.450.20:FF:000057">
    <property type="entry name" value="Voltage-dependent calcium channel subunit alpha-2/delta-4"/>
    <property type="match status" value="1"/>
</dbReference>
<dbReference type="Gene3D" id="3.30.450.20">
    <property type="entry name" value="PAS domain"/>
    <property type="match status" value="1"/>
</dbReference>
<organism evidence="1 2">
    <name type="scientific">Cardiocondyla obscurior</name>
    <dbReference type="NCBI Taxonomy" id="286306"/>
    <lineage>
        <taxon>Eukaryota</taxon>
        <taxon>Metazoa</taxon>
        <taxon>Ecdysozoa</taxon>
        <taxon>Arthropoda</taxon>
        <taxon>Hexapoda</taxon>
        <taxon>Insecta</taxon>
        <taxon>Pterygota</taxon>
        <taxon>Neoptera</taxon>
        <taxon>Endopterygota</taxon>
        <taxon>Hymenoptera</taxon>
        <taxon>Apocrita</taxon>
        <taxon>Aculeata</taxon>
        <taxon>Formicoidea</taxon>
        <taxon>Formicidae</taxon>
        <taxon>Myrmicinae</taxon>
        <taxon>Cardiocondyla</taxon>
    </lineage>
</organism>
<dbReference type="CDD" id="cd12912">
    <property type="entry name" value="PDC2_MCP_like"/>
    <property type="match status" value="1"/>
</dbReference>
<keyword evidence="2" id="KW-1185">Reference proteome</keyword>